<accession>A0A3N0V5U0</accession>
<dbReference type="RefSeq" id="WP_123235935.1">
    <property type="nucleotide sequence ID" value="NZ_RJVP01000001.1"/>
</dbReference>
<comment type="caution">
    <text evidence="4">The sequence shown here is derived from an EMBL/GenBank/DDBJ whole genome shotgun (WGS) entry which is preliminary data.</text>
</comment>
<dbReference type="GO" id="GO:0030313">
    <property type="term" value="C:cell envelope"/>
    <property type="evidence" value="ECO:0007669"/>
    <property type="project" value="TreeGrafter"/>
</dbReference>
<name>A0A3N0V5U0_9PROT</name>
<evidence type="ECO:0000259" key="3">
    <source>
        <dbReference type="Pfam" id="PF25967"/>
    </source>
</evidence>
<dbReference type="InterPro" id="IPR058627">
    <property type="entry name" value="MdtA-like_C"/>
</dbReference>
<keyword evidence="2" id="KW-1133">Transmembrane helix</keyword>
<organism evidence="4 5">
    <name type="scientific">Pseudomethylobacillus aquaticus</name>
    <dbReference type="NCBI Taxonomy" id="2676064"/>
    <lineage>
        <taxon>Bacteria</taxon>
        <taxon>Pseudomonadati</taxon>
        <taxon>Pseudomonadota</taxon>
        <taxon>Betaproteobacteria</taxon>
        <taxon>Nitrosomonadales</taxon>
        <taxon>Methylophilaceae</taxon>
        <taxon>Pseudomethylobacillus</taxon>
    </lineage>
</organism>
<dbReference type="Pfam" id="PF25967">
    <property type="entry name" value="RND-MFP_C"/>
    <property type="match status" value="1"/>
</dbReference>
<protein>
    <recommendedName>
        <fullName evidence="3">Multidrug resistance protein MdtA-like C-terminal permuted SH3 domain-containing protein</fullName>
    </recommendedName>
</protein>
<keyword evidence="5" id="KW-1185">Reference proteome</keyword>
<dbReference type="Proteomes" id="UP000275137">
    <property type="component" value="Unassembled WGS sequence"/>
</dbReference>
<dbReference type="AlphaFoldDB" id="A0A3N0V5U0"/>
<gene>
    <name evidence="4" type="ORF">ED236_00140</name>
</gene>
<dbReference type="GO" id="GO:0015679">
    <property type="term" value="P:plasma membrane copper ion transport"/>
    <property type="evidence" value="ECO:0007669"/>
    <property type="project" value="TreeGrafter"/>
</dbReference>
<evidence type="ECO:0000313" key="4">
    <source>
        <dbReference type="EMBL" id="ROH87941.1"/>
    </source>
</evidence>
<keyword evidence="2" id="KW-0812">Transmembrane</keyword>
<evidence type="ECO:0000256" key="1">
    <source>
        <dbReference type="ARBA" id="ARBA00022448"/>
    </source>
</evidence>
<dbReference type="Gene3D" id="2.40.420.20">
    <property type="match status" value="1"/>
</dbReference>
<dbReference type="GO" id="GO:0060003">
    <property type="term" value="P:copper ion export"/>
    <property type="evidence" value="ECO:0007669"/>
    <property type="project" value="TreeGrafter"/>
</dbReference>
<dbReference type="PANTHER" id="PTHR30097:SF4">
    <property type="entry name" value="SLR6042 PROTEIN"/>
    <property type="match status" value="1"/>
</dbReference>
<dbReference type="PANTHER" id="PTHR30097">
    <property type="entry name" value="CATION EFFLUX SYSTEM PROTEIN CUSB"/>
    <property type="match status" value="1"/>
</dbReference>
<reference evidence="4 5" key="1">
    <citation type="submission" date="2018-10" db="EMBL/GenBank/DDBJ databases">
        <authorList>
            <person name="Chen W.-M."/>
        </authorList>
    </citation>
    <scope>NUCLEOTIDE SEQUENCE [LARGE SCALE GENOMIC DNA]</scope>
    <source>
        <strain evidence="4 5">H-5</strain>
    </source>
</reference>
<evidence type="ECO:0000256" key="2">
    <source>
        <dbReference type="SAM" id="Phobius"/>
    </source>
</evidence>
<dbReference type="InterPro" id="IPR051909">
    <property type="entry name" value="MFP_Cation_Efflux"/>
</dbReference>
<evidence type="ECO:0000313" key="5">
    <source>
        <dbReference type="Proteomes" id="UP000275137"/>
    </source>
</evidence>
<keyword evidence="1" id="KW-0813">Transport</keyword>
<feature type="transmembrane region" description="Helical" evidence="2">
    <location>
        <begin position="12"/>
        <end position="32"/>
    </location>
</feature>
<feature type="domain" description="Multidrug resistance protein MdtA-like C-terminal permuted SH3" evidence="3">
    <location>
        <begin position="285"/>
        <end position="343"/>
    </location>
</feature>
<dbReference type="EMBL" id="RJVP01000001">
    <property type="protein sequence ID" value="ROH87941.1"/>
    <property type="molecule type" value="Genomic_DNA"/>
</dbReference>
<proteinExistence type="predicted"/>
<keyword evidence="2" id="KW-0472">Membrane</keyword>
<sequence>MSTNTITTKRTTAIVALQALLIIILFWMLIFYGQDEYNAMIGETEEEIETPNLVSTDNGATIVTLNALTQQQSGIATSSIQSSSHLTTLNSLGIVVNLQPLLELRTRYLEARAEAAVQAAAVETSTQEYERLKLLNQDERNVSERAVALARSALKSEQARQLAAERTALNLRDSMRQQWGERLASAATQDTPDSFLRRLLEHQDALIQVTLPYEAPAPQLRSTISVSPTSAPNRSLSAEFVSPAAVIDTGMPGKTYYYRTAAQELRAGMRVTVRMQQQNAQLSGVVVPHTAVVWYGGKAWVYKQESAERFVRVLIDTDAQASDGWFVSDGLQAGDRLVTSGVQLLLSEEFKYQIKNENED</sequence>